<name>A0AA45KF91_9LACT</name>
<keyword evidence="1" id="KW-0812">Transmembrane</keyword>
<dbReference type="RefSeq" id="WP_075525502.1">
    <property type="nucleotide sequence ID" value="NZ_BNDT01000003.1"/>
</dbReference>
<evidence type="ECO:0000313" key="3">
    <source>
        <dbReference type="Proteomes" id="UP000663608"/>
    </source>
</evidence>
<keyword evidence="1" id="KW-1133">Transmembrane helix</keyword>
<feature type="transmembrane region" description="Helical" evidence="1">
    <location>
        <begin position="29"/>
        <end position="53"/>
    </location>
</feature>
<gene>
    <name evidence="2" type="ORF">JW886_06800</name>
</gene>
<dbReference type="Proteomes" id="UP000663608">
    <property type="component" value="Chromosome"/>
</dbReference>
<reference evidence="2 3" key="1">
    <citation type="submission" date="2021-02" db="EMBL/GenBank/DDBJ databases">
        <title>Complete genome sequence of Lactococcus lactis strain K_LL004.</title>
        <authorList>
            <person name="Kim H.B."/>
        </authorList>
    </citation>
    <scope>NUCLEOTIDE SEQUENCE [LARGE SCALE GENOMIC DNA]</scope>
    <source>
        <strain evidence="2 3">K_LL004</strain>
    </source>
</reference>
<evidence type="ECO:0000256" key="1">
    <source>
        <dbReference type="SAM" id="Phobius"/>
    </source>
</evidence>
<dbReference type="AlphaFoldDB" id="A0AA45KF91"/>
<evidence type="ECO:0000313" key="2">
    <source>
        <dbReference type="EMBL" id="QSE76174.1"/>
    </source>
</evidence>
<protein>
    <submittedName>
        <fullName evidence="2">Uncharacterized protein</fullName>
    </submittedName>
</protein>
<sequence length="65" mass="7276">MKSLITWATIVLIGSFIIAFTEWSHNYCIIFIGLAGIFGGGLCLLINTISLSISTYKRHQKKKDQ</sequence>
<dbReference type="EMBL" id="CP070872">
    <property type="protein sequence ID" value="QSE76174.1"/>
    <property type="molecule type" value="Genomic_DNA"/>
</dbReference>
<organism evidence="2 3">
    <name type="scientific">Lactococcus taiwanensis</name>
    <dbReference type="NCBI Taxonomy" id="1151742"/>
    <lineage>
        <taxon>Bacteria</taxon>
        <taxon>Bacillati</taxon>
        <taxon>Bacillota</taxon>
        <taxon>Bacilli</taxon>
        <taxon>Lactobacillales</taxon>
        <taxon>Streptococcaceae</taxon>
        <taxon>Lactococcus</taxon>
    </lineage>
</organism>
<keyword evidence="1" id="KW-0472">Membrane</keyword>
<proteinExistence type="predicted"/>
<keyword evidence="3" id="KW-1185">Reference proteome</keyword>
<dbReference type="KEGG" id="lti:JW886_06800"/>
<accession>A0AA45KF91</accession>